<name>A0AA36EC45_LACSI</name>
<dbReference type="AlphaFoldDB" id="A0AA36EC45"/>
<dbReference type="EMBL" id="OX465082">
    <property type="protein sequence ID" value="CAI9291011.1"/>
    <property type="molecule type" value="Genomic_DNA"/>
</dbReference>
<accession>A0AA36EC45</accession>
<organism evidence="1 2">
    <name type="scientific">Lactuca saligna</name>
    <name type="common">Willowleaf lettuce</name>
    <dbReference type="NCBI Taxonomy" id="75948"/>
    <lineage>
        <taxon>Eukaryota</taxon>
        <taxon>Viridiplantae</taxon>
        <taxon>Streptophyta</taxon>
        <taxon>Embryophyta</taxon>
        <taxon>Tracheophyta</taxon>
        <taxon>Spermatophyta</taxon>
        <taxon>Magnoliopsida</taxon>
        <taxon>eudicotyledons</taxon>
        <taxon>Gunneridae</taxon>
        <taxon>Pentapetalae</taxon>
        <taxon>asterids</taxon>
        <taxon>campanulids</taxon>
        <taxon>Asterales</taxon>
        <taxon>Asteraceae</taxon>
        <taxon>Cichorioideae</taxon>
        <taxon>Cichorieae</taxon>
        <taxon>Lactucinae</taxon>
        <taxon>Lactuca</taxon>
    </lineage>
</organism>
<proteinExistence type="predicted"/>
<evidence type="ECO:0000313" key="1">
    <source>
        <dbReference type="EMBL" id="CAI9291011.1"/>
    </source>
</evidence>
<keyword evidence="2" id="KW-1185">Reference proteome</keyword>
<reference evidence="1" key="1">
    <citation type="submission" date="2023-04" db="EMBL/GenBank/DDBJ databases">
        <authorList>
            <person name="Vijverberg K."/>
            <person name="Xiong W."/>
            <person name="Schranz E."/>
        </authorList>
    </citation>
    <scope>NUCLEOTIDE SEQUENCE</scope>
</reference>
<dbReference type="Proteomes" id="UP001177003">
    <property type="component" value="Chromosome 6"/>
</dbReference>
<gene>
    <name evidence="1" type="ORF">LSALG_LOCUS30175</name>
</gene>
<evidence type="ECO:0000313" key="2">
    <source>
        <dbReference type="Proteomes" id="UP001177003"/>
    </source>
</evidence>
<sequence length="121" mass="13675">MFRDAPAASKILEAYGKLRPVFAMLHRLEEPIVSFEFQITQASQLDLPITLKDFKFCSFVNVANVPSTDNGANQLIFSFYLKHMKPQYETWCAITEVKVMGPIETESIPNVKFKVVRGSAS</sequence>
<protein>
    <submittedName>
        <fullName evidence="1">Uncharacterized protein</fullName>
    </submittedName>
</protein>